<dbReference type="EMBL" id="NXGP01000013">
    <property type="protein sequence ID" value="PIM95939.1"/>
    <property type="molecule type" value="Genomic_DNA"/>
</dbReference>
<keyword evidence="2" id="KW-0687">Ribonucleoprotein</keyword>
<protein>
    <submittedName>
        <fullName evidence="2">50S ribosomal protein L10</fullName>
    </submittedName>
</protein>
<dbReference type="SUPFAM" id="SSF160369">
    <property type="entry name" value="Ribosomal protein L10-like"/>
    <property type="match status" value="1"/>
</dbReference>
<keyword evidence="3" id="KW-1185">Reference proteome</keyword>
<dbReference type="InterPro" id="IPR043141">
    <property type="entry name" value="Ribosomal_uL10-like_sf"/>
</dbReference>
<keyword evidence="2" id="KW-0689">Ribosomal protein</keyword>
<dbReference type="GO" id="GO:0005840">
    <property type="term" value="C:ribosome"/>
    <property type="evidence" value="ECO:0007669"/>
    <property type="project" value="UniProtKB-KW"/>
</dbReference>
<reference evidence="2" key="1">
    <citation type="submission" date="2017-09" db="EMBL/GenBank/DDBJ databases">
        <authorList>
            <person name="Campbell M.A."/>
            <person name="Lukasik P."/>
            <person name="Simon C."/>
            <person name="McCutcheon J.P."/>
        </authorList>
    </citation>
    <scope>NUCLEOTIDE SEQUENCE [LARGE SCALE GENOMIC DNA]</scope>
    <source>
        <strain evidence="2">TRYCRA</strain>
    </source>
</reference>
<evidence type="ECO:0000313" key="3">
    <source>
        <dbReference type="Proteomes" id="UP000228979"/>
    </source>
</evidence>
<proteinExistence type="inferred from homology"/>
<evidence type="ECO:0000313" key="2">
    <source>
        <dbReference type="EMBL" id="PIM95939.1"/>
    </source>
</evidence>
<comment type="similarity">
    <text evidence="1">Belongs to the universal ribosomal protein uL10 family.</text>
</comment>
<organism evidence="2 3">
    <name type="scientific">Candidatus Hodgkinia cicadicola</name>
    <dbReference type="NCBI Taxonomy" id="573658"/>
    <lineage>
        <taxon>Bacteria</taxon>
        <taxon>Pseudomonadati</taxon>
        <taxon>Pseudomonadota</taxon>
        <taxon>Alphaproteobacteria</taxon>
        <taxon>Hyphomicrobiales</taxon>
        <taxon>Candidatus Hodgkinia</taxon>
    </lineage>
</organism>
<sequence length="171" mass="20413">MKTNITKFNFERSVLTSFKSFIIITSDNVDHNSFYKFKQQLYTFDSFMIKIKNSHSRILLNKIIKTNNNINLTNIINKNCTFIMFDELTFELWNVIRNFIKSKELDILIFVSKGIIISTQDLDFLSHCENINTLKLCLIKQLKQFCVNINIKMKQTIFYFHKILKYKHSMT</sequence>
<comment type="caution">
    <text evidence="2">The sequence shown here is derived from an EMBL/GenBank/DDBJ whole genome shotgun (WGS) entry which is preliminary data.</text>
</comment>
<evidence type="ECO:0000256" key="1">
    <source>
        <dbReference type="ARBA" id="ARBA00008889"/>
    </source>
</evidence>
<name>A0ABX4MGU5_9HYPH</name>
<dbReference type="Proteomes" id="UP000228979">
    <property type="component" value="Unassembled WGS sequence"/>
</dbReference>
<accession>A0ABX4MGU5</accession>
<dbReference type="Gene3D" id="3.30.70.1730">
    <property type="match status" value="1"/>
</dbReference>
<gene>
    <name evidence="2" type="primary">rplJ</name>
    <name evidence="2" type="ORF">trycra_33</name>
</gene>